<evidence type="ECO:0000313" key="2">
    <source>
        <dbReference type="EMBL" id="MDL4936996.1"/>
    </source>
</evidence>
<evidence type="ECO:0000313" key="3">
    <source>
        <dbReference type="EMBL" id="QOG25999.1"/>
    </source>
</evidence>
<reference evidence="1 5" key="2">
    <citation type="submission" date="2020-06" db="EMBL/GenBank/DDBJ databases">
        <title>Crossreactivity between MHC class I-restricted antigens from cancer cells and an enterococcal bacteriophage.</title>
        <authorList>
            <person name="Fluckiger A."/>
            <person name="Daillere R."/>
            <person name="Sassi M."/>
            <person name="Cattoir V."/>
            <person name="Kroemer G."/>
            <person name="Zitvogel L."/>
        </authorList>
    </citation>
    <scope>NUCLEOTIDE SEQUENCE [LARGE SCALE GENOMIC DNA]</scope>
    <source>
        <strain evidence="1 5">EG4</strain>
    </source>
</reference>
<dbReference type="Gene3D" id="1.10.1900.10">
    <property type="entry name" value="c-terminal domain of poly(a) binding protein"/>
    <property type="match status" value="1"/>
</dbReference>
<sequence length="103" mass="11732">MGIKEALEGKKEWRALQKRANQLPNDYRIVYKEIQKYFMKVDPVNLASDFQPLVDLLDLFEDSAQQEKSVLQVTGEDVAAFADGLLVNQATSDNEMEPKSKKL</sequence>
<dbReference type="EMBL" id="JABXJK010000013">
    <property type="protein sequence ID" value="MBA0971982.1"/>
    <property type="molecule type" value="Genomic_DNA"/>
</dbReference>
<dbReference type="Proteomes" id="UP000516696">
    <property type="component" value="Chromosome"/>
</dbReference>
<dbReference type="EMBL" id="JASUBT010000012">
    <property type="protein sequence ID" value="MDL4936996.1"/>
    <property type="molecule type" value="Genomic_DNA"/>
</dbReference>
<dbReference type="AlphaFoldDB" id="A0A2K3QWI0"/>
<evidence type="ECO:0000313" key="4">
    <source>
        <dbReference type="Proteomes" id="UP000516696"/>
    </source>
</evidence>
<name>A0A2K3QWI0_ENTGA</name>
<dbReference type="InterPro" id="IPR008316">
    <property type="entry name" value="UCP029876"/>
</dbReference>
<dbReference type="Pfam" id="PF06304">
    <property type="entry name" value="DUF1048"/>
    <property type="match status" value="1"/>
</dbReference>
<dbReference type="Proteomes" id="UP000571857">
    <property type="component" value="Unassembled WGS sequence"/>
</dbReference>
<accession>A0A2K3QWI0</accession>
<reference evidence="3 4" key="1">
    <citation type="submission" date="2020-03" db="EMBL/GenBank/DDBJ databases">
        <title>Characterization of ganglioside-mimicking enterococci.</title>
        <authorList>
            <person name="Patry R.T."/>
            <person name="Nothaft H."/>
            <person name="Bridger R."/>
            <person name="Shajahan A."/>
            <person name="Huynh S."/>
            <person name="Sanchez S."/>
            <person name="Azadi P."/>
            <person name="Cooper K."/>
            <person name="Miller W.G."/>
            <person name="Parker C.T."/>
            <person name="Wells L."/>
            <person name="Szymanski C.M."/>
        </authorList>
    </citation>
    <scope>NUCLEOTIDE SEQUENCE [LARGE SCALE GENOMIC DNA]</scope>
    <source>
        <strain evidence="3 4">EGM181</strain>
    </source>
</reference>
<protein>
    <submittedName>
        <fullName evidence="1">DUF1048 domain-containing protein</fullName>
    </submittedName>
</protein>
<dbReference type="Proteomes" id="UP001241571">
    <property type="component" value="Unassembled WGS sequence"/>
</dbReference>
<evidence type="ECO:0000313" key="1">
    <source>
        <dbReference type="EMBL" id="MBA0971982.1"/>
    </source>
</evidence>
<dbReference type="RefSeq" id="WP_081131434.1">
    <property type="nucleotide sequence ID" value="NZ_BSYC01000002.1"/>
</dbReference>
<evidence type="ECO:0000313" key="5">
    <source>
        <dbReference type="Proteomes" id="UP000571857"/>
    </source>
</evidence>
<evidence type="ECO:0000313" key="6">
    <source>
        <dbReference type="Proteomes" id="UP001241571"/>
    </source>
</evidence>
<dbReference type="GeneID" id="93222433"/>
<dbReference type="SUPFAM" id="SSF158560">
    <property type="entry name" value="BH3980-like"/>
    <property type="match status" value="1"/>
</dbReference>
<organism evidence="1 5">
    <name type="scientific">Enterococcus gallinarum</name>
    <dbReference type="NCBI Taxonomy" id="1353"/>
    <lineage>
        <taxon>Bacteria</taxon>
        <taxon>Bacillati</taxon>
        <taxon>Bacillota</taxon>
        <taxon>Bacilli</taxon>
        <taxon>Lactobacillales</taxon>
        <taxon>Enterococcaceae</taxon>
        <taxon>Enterococcus</taxon>
    </lineage>
</organism>
<proteinExistence type="predicted"/>
<dbReference type="EMBL" id="CP050485">
    <property type="protein sequence ID" value="QOG25999.1"/>
    <property type="molecule type" value="Genomic_DNA"/>
</dbReference>
<gene>
    <name evidence="3" type="ORF">EGM181_01310</name>
    <name evidence="1" type="ORF">HWH42_05120</name>
    <name evidence="2" type="ORF">QRX88_14915</name>
</gene>
<reference evidence="2 6" key="3">
    <citation type="submission" date="2023-06" db="EMBL/GenBank/DDBJ databases">
        <title>Acute promotion of culturable opportunistic pathogens and persistent increase of antibiotic resistance following antibiotic exposure in mouse gut microbiota.</title>
        <authorList>
            <person name="Li L."/>
            <person name="Wang B."/>
            <person name="Sun Y."/>
            <person name="Wang M."/>
            <person name="Xu H."/>
        </authorList>
    </citation>
    <scope>NUCLEOTIDE SEQUENCE [LARGE SCALE GENOMIC DNA]</scope>
    <source>
        <strain evidence="2 6">CRI2_2</strain>
    </source>
</reference>